<dbReference type="AlphaFoldDB" id="A0A8J3A2A1"/>
<dbReference type="GO" id="GO:0017111">
    <property type="term" value="F:ribonucleoside triphosphate phosphatase activity"/>
    <property type="evidence" value="ECO:0007669"/>
    <property type="project" value="InterPro"/>
</dbReference>
<dbReference type="GO" id="GO:0036220">
    <property type="term" value="F:ITP diphosphatase activity"/>
    <property type="evidence" value="ECO:0007669"/>
    <property type="project" value="UniProtKB-UniRule"/>
</dbReference>
<proteinExistence type="inferred from homology"/>
<dbReference type="GO" id="GO:0036222">
    <property type="term" value="F:XTP diphosphatase activity"/>
    <property type="evidence" value="ECO:0007669"/>
    <property type="project" value="UniProtKB-UniRule"/>
</dbReference>
<dbReference type="FunFam" id="3.90.950.10:FF:000001">
    <property type="entry name" value="dITP/XTP pyrophosphatase"/>
    <property type="match status" value="1"/>
</dbReference>
<evidence type="ECO:0000256" key="9">
    <source>
        <dbReference type="ARBA" id="ARBA00052017"/>
    </source>
</evidence>
<dbReference type="GO" id="GO:0046872">
    <property type="term" value="F:metal ion binding"/>
    <property type="evidence" value="ECO:0007669"/>
    <property type="project" value="UniProtKB-KW"/>
</dbReference>
<evidence type="ECO:0000256" key="4">
    <source>
        <dbReference type="ARBA" id="ARBA00022741"/>
    </source>
</evidence>
<keyword evidence="15" id="KW-1185">Reference proteome</keyword>
<keyword evidence="7 10" id="KW-0546">Nucleotide metabolism</keyword>
<evidence type="ECO:0000256" key="1">
    <source>
        <dbReference type="ARBA" id="ARBA00008023"/>
    </source>
</evidence>
<comment type="cofactor">
    <cofactor evidence="10">
        <name>Mg(2+)</name>
        <dbReference type="ChEBI" id="CHEBI:18420"/>
    </cofactor>
    <text evidence="10">Binds 1 Mg(2+) ion per subunit.</text>
</comment>
<dbReference type="RefSeq" id="WP_155139961.1">
    <property type="nucleotide sequence ID" value="NZ_BMGZ01000002.1"/>
</dbReference>
<evidence type="ECO:0000256" key="8">
    <source>
        <dbReference type="ARBA" id="ARBA00051875"/>
    </source>
</evidence>
<evidence type="ECO:0000256" key="11">
    <source>
        <dbReference type="RuleBase" id="RU003781"/>
    </source>
</evidence>
<dbReference type="CDD" id="cd00515">
    <property type="entry name" value="HAM1"/>
    <property type="match status" value="1"/>
</dbReference>
<dbReference type="GO" id="GO:0000166">
    <property type="term" value="F:nucleotide binding"/>
    <property type="evidence" value="ECO:0007669"/>
    <property type="project" value="UniProtKB-KW"/>
</dbReference>
<accession>A0A8J3A2A1</accession>
<gene>
    <name evidence="13" type="primary">rdgB</name>
    <name evidence="13" type="ORF">FF098_009695</name>
    <name evidence="12" type="ORF">GCM10011355_19520</name>
</gene>
<comment type="catalytic activity">
    <reaction evidence="10">
        <text>ITP + H2O = IMP + diphosphate + H(+)</text>
        <dbReference type="Rhea" id="RHEA:29399"/>
        <dbReference type="ChEBI" id="CHEBI:15377"/>
        <dbReference type="ChEBI" id="CHEBI:15378"/>
        <dbReference type="ChEBI" id="CHEBI:33019"/>
        <dbReference type="ChEBI" id="CHEBI:58053"/>
        <dbReference type="ChEBI" id="CHEBI:61402"/>
        <dbReference type="EC" id="3.6.1.66"/>
    </reaction>
</comment>
<evidence type="ECO:0000313" key="12">
    <source>
        <dbReference type="EMBL" id="GGH97690.1"/>
    </source>
</evidence>
<dbReference type="EMBL" id="BMGZ01000002">
    <property type="protein sequence ID" value="GGH97690.1"/>
    <property type="molecule type" value="Genomic_DNA"/>
</dbReference>
<evidence type="ECO:0000256" key="6">
    <source>
        <dbReference type="ARBA" id="ARBA00022842"/>
    </source>
</evidence>
<comment type="similarity">
    <text evidence="1 10 11">Belongs to the HAM1 NTPase family.</text>
</comment>
<evidence type="ECO:0000256" key="7">
    <source>
        <dbReference type="ARBA" id="ARBA00023080"/>
    </source>
</evidence>
<dbReference type="GO" id="GO:0005829">
    <property type="term" value="C:cytosol"/>
    <property type="evidence" value="ECO:0007669"/>
    <property type="project" value="TreeGrafter"/>
</dbReference>
<feature type="binding site" evidence="10">
    <location>
        <position position="46"/>
    </location>
    <ligand>
        <name>Mg(2+)</name>
        <dbReference type="ChEBI" id="CHEBI:18420"/>
    </ligand>
</feature>
<dbReference type="SUPFAM" id="SSF52972">
    <property type="entry name" value="ITPase-like"/>
    <property type="match status" value="1"/>
</dbReference>
<keyword evidence="6 10" id="KW-0460">Magnesium</keyword>
<reference evidence="12" key="1">
    <citation type="journal article" date="2014" name="Int. J. Syst. Evol. Microbiol.">
        <title>Complete genome sequence of Corynebacterium casei LMG S-19264T (=DSM 44701T), isolated from a smear-ripened cheese.</title>
        <authorList>
            <consortium name="US DOE Joint Genome Institute (JGI-PGF)"/>
            <person name="Walter F."/>
            <person name="Albersmeier A."/>
            <person name="Kalinowski J."/>
            <person name="Ruckert C."/>
        </authorList>
    </citation>
    <scope>NUCLEOTIDE SEQUENCE</scope>
    <source>
        <strain evidence="12">CGMCC 1.14984</strain>
    </source>
</reference>
<feature type="binding site" evidence="10">
    <location>
        <begin position="186"/>
        <end position="187"/>
    </location>
    <ligand>
        <name>substrate</name>
    </ligand>
</feature>
<evidence type="ECO:0000256" key="3">
    <source>
        <dbReference type="ARBA" id="ARBA00022723"/>
    </source>
</evidence>
<keyword evidence="5 10" id="KW-0378">Hydrolase</keyword>
<dbReference type="EMBL" id="VCJR02000002">
    <property type="protein sequence ID" value="NHK28175.1"/>
    <property type="molecule type" value="Genomic_DNA"/>
</dbReference>
<evidence type="ECO:0000256" key="2">
    <source>
        <dbReference type="ARBA" id="ARBA00011738"/>
    </source>
</evidence>
<comment type="function">
    <text evidence="10">Pyrophosphatase that catalyzes the hydrolysis of nucleoside triphosphates to their monophosphate derivatives, with a high preference for the non-canonical purine nucleotides XTP (xanthosine triphosphate), dITP (deoxyinosine triphosphate) and ITP. Seems to function as a house-cleaning enzyme that removes non-canonical purine nucleotides from the nucleotide pool, thus preventing their incorporation into DNA/RNA and avoiding chromosomal lesions.</text>
</comment>
<feature type="binding site" evidence="10">
    <location>
        <begin position="14"/>
        <end position="19"/>
    </location>
    <ligand>
        <name>substrate</name>
    </ligand>
</feature>
<comment type="catalytic activity">
    <reaction evidence="8 10">
        <text>dITP + H2O = dIMP + diphosphate + H(+)</text>
        <dbReference type="Rhea" id="RHEA:28342"/>
        <dbReference type="ChEBI" id="CHEBI:15377"/>
        <dbReference type="ChEBI" id="CHEBI:15378"/>
        <dbReference type="ChEBI" id="CHEBI:33019"/>
        <dbReference type="ChEBI" id="CHEBI:61194"/>
        <dbReference type="ChEBI" id="CHEBI:61382"/>
        <dbReference type="EC" id="3.6.1.66"/>
    </reaction>
</comment>
<sequence>MARKFSDEKMVLASHNKGKLAEFAHLFRPHGIEILSAGELGLPEPEETGETFEDNAILKAVAAAKAADMPALADDSGLAAAALNGAPGVYSARWAGPEKDFTAAMQRLEDELIAAGNTDRSAAFVCVLALAWPDGHVETVRGEAKGRLIWPPRGDGGFGYDPVFMPVGRTKTFAEMKPEDKKEISHRAEAFERLIKTCIASE</sequence>
<dbReference type="Pfam" id="PF01725">
    <property type="entry name" value="Ham1p_like"/>
    <property type="match status" value="1"/>
</dbReference>
<keyword evidence="3 10" id="KW-0479">Metal-binding</keyword>
<organism evidence="12 14">
    <name type="scientific">Aquisalinus luteolus</name>
    <dbReference type="NCBI Taxonomy" id="1566827"/>
    <lineage>
        <taxon>Bacteria</taxon>
        <taxon>Pseudomonadati</taxon>
        <taxon>Pseudomonadota</taxon>
        <taxon>Alphaproteobacteria</taxon>
        <taxon>Parvularculales</taxon>
        <taxon>Parvularculaceae</taxon>
        <taxon>Aquisalinus</taxon>
    </lineage>
</organism>
<evidence type="ECO:0000313" key="15">
    <source>
        <dbReference type="Proteomes" id="UP000818603"/>
    </source>
</evidence>
<evidence type="ECO:0000313" key="13">
    <source>
        <dbReference type="EMBL" id="NHK28175.1"/>
    </source>
</evidence>
<dbReference type="HAMAP" id="MF_01405">
    <property type="entry name" value="Non_canon_purine_NTPase"/>
    <property type="match status" value="1"/>
</dbReference>
<dbReference type="PANTHER" id="PTHR11067">
    <property type="entry name" value="INOSINE TRIPHOSPHATE PYROPHOSPHATASE/HAM1 PROTEIN"/>
    <property type="match status" value="1"/>
</dbReference>
<comment type="catalytic activity">
    <reaction evidence="9 10">
        <text>XTP + H2O = XMP + diphosphate + H(+)</text>
        <dbReference type="Rhea" id="RHEA:28610"/>
        <dbReference type="ChEBI" id="CHEBI:15377"/>
        <dbReference type="ChEBI" id="CHEBI:15378"/>
        <dbReference type="ChEBI" id="CHEBI:33019"/>
        <dbReference type="ChEBI" id="CHEBI:57464"/>
        <dbReference type="ChEBI" id="CHEBI:61314"/>
        <dbReference type="EC" id="3.6.1.66"/>
    </reaction>
</comment>
<feature type="binding site" evidence="10">
    <location>
        <begin position="158"/>
        <end position="161"/>
    </location>
    <ligand>
        <name>substrate</name>
    </ligand>
</feature>
<name>A0A8J3A2A1_9PROT</name>
<comment type="caution">
    <text evidence="12">The sequence shown here is derived from an EMBL/GenBank/DDBJ whole genome shotgun (WGS) entry which is preliminary data.</text>
</comment>
<dbReference type="InterPro" id="IPR029001">
    <property type="entry name" value="ITPase-like_fam"/>
</dbReference>
<dbReference type="GO" id="GO:0035870">
    <property type="term" value="F:dITP diphosphatase activity"/>
    <property type="evidence" value="ECO:0007669"/>
    <property type="project" value="UniProtKB-UniRule"/>
</dbReference>
<dbReference type="Proteomes" id="UP000818603">
    <property type="component" value="Unassembled WGS sequence"/>
</dbReference>
<dbReference type="InterPro" id="IPR020922">
    <property type="entry name" value="dITP/XTP_pyrophosphatase"/>
</dbReference>
<reference evidence="12" key="3">
    <citation type="submission" date="2020-09" db="EMBL/GenBank/DDBJ databases">
        <authorList>
            <person name="Sun Q."/>
            <person name="Zhou Y."/>
        </authorList>
    </citation>
    <scope>NUCLEOTIDE SEQUENCE</scope>
    <source>
        <strain evidence="12">CGMCC 1.14984</strain>
    </source>
</reference>
<dbReference type="InterPro" id="IPR002637">
    <property type="entry name" value="RdgB/HAM1"/>
</dbReference>
<keyword evidence="4 10" id="KW-0547">Nucleotide-binding</keyword>
<feature type="active site" description="Proton acceptor" evidence="10">
    <location>
        <position position="75"/>
    </location>
</feature>
<dbReference type="EC" id="3.6.1.66" evidence="10"/>
<dbReference type="GO" id="GO:0009117">
    <property type="term" value="P:nucleotide metabolic process"/>
    <property type="evidence" value="ECO:0007669"/>
    <property type="project" value="UniProtKB-KW"/>
</dbReference>
<comment type="subunit">
    <text evidence="2 10">Homodimer.</text>
</comment>
<evidence type="ECO:0000313" key="14">
    <source>
        <dbReference type="Proteomes" id="UP000621856"/>
    </source>
</evidence>
<feature type="binding site" evidence="10">
    <location>
        <position position="76"/>
    </location>
    <ligand>
        <name>substrate</name>
    </ligand>
</feature>
<dbReference type="Gene3D" id="3.90.950.10">
    <property type="match status" value="1"/>
</dbReference>
<feature type="binding site" evidence="10">
    <location>
        <position position="75"/>
    </location>
    <ligand>
        <name>Mg(2+)</name>
        <dbReference type="ChEBI" id="CHEBI:18420"/>
    </ligand>
</feature>
<dbReference type="NCBIfam" id="TIGR00042">
    <property type="entry name" value="RdgB/HAM1 family non-canonical purine NTP pyrophosphatase"/>
    <property type="match status" value="1"/>
</dbReference>
<protein>
    <recommendedName>
        <fullName evidence="10">dITP/XTP pyrophosphatase</fullName>
        <ecNumber evidence="10">3.6.1.66</ecNumber>
    </recommendedName>
    <alternativeName>
        <fullName evidence="10">Non-canonical purine NTP pyrophosphatase</fullName>
    </alternativeName>
    <alternativeName>
        <fullName evidence="10">Non-standard purine NTP pyrophosphatase</fullName>
    </alternativeName>
    <alternativeName>
        <fullName evidence="10">Nucleoside-triphosphate diphosphatase</fullName>
    </alternativeName>
    <alternativeName>
        <fullName evidence="10">Nucleoside-triphosphate pyrophosphatase</fullName>
        <shortName evidence="10">NTPase</shortName>
    </alternativeName>
</protein>
<dbReference type="PANTHER" id="PTHR11067:SF9">
    <property type="entry name" value="INOSINE TRIPHOSPHATE PYROPHOSPHATASE"/>
    <property type="match status" value="1"/>
</dbReference>
<feature type="binding site" evidence="10">
    <location>
        <position position="181"/>
    </location>
    <ligand>
        <name>substrate</name>
    </ligand>
</feature>
<evidence type="ECO:0000256" key="5">
    <source>
        <dbReference type="ARBA" id="ARBA00022801"/>
    </source>
</evidence>
<dbReference type="GO" id="GO:0009146">
    <property type="term" value="P:purine nucleoside triphosphate catabolic process"/>
    <property type="evidence" value="ECO:0007669"/>
    <property type="project" value="UniProtKB-UniRule"/>
</dbReference>
<dbReference type="Proteomes" id="UP000621856">
    <property type="component" value="Unassembled WGS sequence"/>
</dbReference>
<evidence type="ECO:0000256" key="10">
    <source>
        <dbReference type="HAMAP-Rule" id="MF_01405"/>
    </source>
</evidence>
<reference evidence="13 15" key="2">
    <citation type="submission" date="2020-02" db="EMBL/GenBank/DDBJ databases">
        <title>Genome sequence of Parvularcula flava strain NH6-79.</title>
        <authorList>
            <person name="Abdul Karim M.H."/>
            <person name="Lam M.Q."/>
            <person name="Chen S.J."/>
            <person name="Yahya A."/>
            <person name="Shahir S."/>
            <person name="Shamsir M.S."/>
            <person name="Chong C.S."/>
        </authorList>
    </citation>
    <scope>NUCLEOTIDE SEQUENCE [LARGE SCALE GENOMIC DNA]</scope>
    <source>
        <strain evidence="13 15">NH6-79</strain>
    </source>
</reference>